<proteinExistence type="predicted"/>
<protein>
    <submittedName>
        <fullName evidence="2">Uncharacterized protein</fullName>
    </submittedName>
</protein>
<comment type="caution">
    <text evidence="2">The sequence shown here is derived from an EMBL/GenBank/DDBJ whole genome shotgun (WGS) entry which is preliminary data.</text>
</comment>
<sequence>MSLLGCIFFATVTTLAIVFFDALKDFLDQNYQAKIENMLIFIVLCGLHAFALFIITIQLFVAKPTTKKVIIPLVILIATSFVLLVAIDFFIEFHLMHLTPKAVLTQTQKKSVEDKSKDKKKGKGFKMGYLIIYSSFCVIVWFVFLAYKNLEEDIEKQKKENELPPMEITISHIT</sequence>
<keyword evidence="1" id="KW-0812">Transmembrane</keyword>
<dbReference type="Proteomes" id="UP001107558">
    <property type="component" value="Chromosome 1"/>
</dbReference>
<evidence type="ECO:0000313" key="2">
    <source>
        <dbReference type="EMBL" id="KAG5680038.1"/>
    </source>
</evidence>
<dbReference type="AlphaFoldDB" id="A0A9J6CEI8"/>
<dbReference type="EMBL" id="JADBJN010000001">
    <property type="protein sequence ID" value="KAG5680038.1"/>
    <property type="molecule type" value="Genomic_DNA"/>
</dbReference>
<feature type="transmembrane region" description="Helical" evidence="1">
    <location>
        <begin position="40"/>
        <end position="62"/>
    </location>
</feature>
<reference evidence="2" key="1">
    <citation type="submission" date="2021-03" db="EMBL/GenBank/DDBJ databases">
        <title>Chromosome level genome of the anhydrobiotic midge Polypedilum vanderplanki.</title>
        <authorList>
            <person name="Yoshida Y."/>
            <person name="Kikawada T."/>
            <person name="Gusev O."/>
        </authorList>
    </citation>
    <scope>NUCLEOTIDE SEQUENCE</scope>
    <source>
        <strain evidence="2">NIAS01</strain>
        <tissue evidence="2">Whole body or cell culture</tissue>
    </source>
</reference>
<feature type="transmembrane region" description="Helical" evidence="1">
    <location>
        <begin position="69"/>
        <end position="91"/>
    </location>
</feature>
<keyword evidence="1" id="KW-1133">Transmembrane helix</keyword>
<feature type="transmembrane region" description="Helical" evidence="1">
    <location>
        <begin position="127"/>
        <end position="147"/>
    </location>
</feature>
<accession>A0A9J6CEI8</accession>
<organism evidence="2 3">
    <name type="scientific">Polypedilum vanderplanki</name>
    <name type="common">Sleeping chironomid midge</name>
    <dbReference type="NCBI Taxonomy" id="319348"/>
    <lineage>
        <taxon>Eukaryota</taxon>
        <taxon>Metazoa</taxon>
        <taxon>Ecdysozoa</taxon>
        <taxon>Arthropoda</taxon>
        <taxon>Hexapoda</taxon>
        <taxon>Insecta</taxon>
        <taxon>Pterygota</taxon>
        <taxon>Neoptera</taxon>
        <taxon>Endopterygota</taxon>
        <taxon>Diptera</taxon>
        <taxon>Nematocera</taxon>
        <taxon>Chironomoidea</taxon>
        <taxon>Chironomidae</taxon>
        <taxon>Chironominae</taxon>
        <taxon>Polypedilum</taxon>
        <taxon>Polypedilum</taxon>
    </lineage>
</organism>
<keyword evidence="1" id="KW-0472">Membrane</keyword>
<keyword evidence="3" id="KW-1185">Reference proteome</keyword>
<name>A0A9J6CEI8_POLVA</name>
<dbReference type="OrthoDB" id="10472085at2759"/>
<evidence type="ECO:0000313" key="3">
    <source>
        <dbReference type="Proteomes" id="UP001107558"/>
    </source>
</evidence>
<evidence type="ECO:0000256" key="1">
    <source>
        <dbReference type="SAM" id="Phobius"/>
    </source>
</evidence>
<gene>
    <name evidence="2" type="ORF">PVAND_009569</name>
</gene>